<dbReference type="STRING" id="1120918.SAMN05216249_10819"/>
<gene>
    <name evidence="6" type="ORF">SAMN05216249_10819</name>
</gene>
<evidence type="ECO:0000313" key="6">
    <source>
        <dbReference type="EMBL" id="SFB05860.1"/>
    </source>
</evidence>
<dbReference type="RefSeq" id="WP_092871966.1">
    <property type="nucleotide sequence ID" value="NZ_FOJY01000008.1"/>
</dbReference>
<dbReference type="CDD" id="cd02794">
    <property type="entry name" value="MopB_CT_DmsA-EC"/>
    <property type="match status" value="1"/>
</dbReference>
<dbReference type="Pfam" id="PF00384">
    <property type="entry name" value="Molybdopterin"/>
    <property type="match status" value="1"/>
</dbReference>
<dbReference type="SUPFAM" id="SSF53706">
    <property type="entry name" value="Formate dehydrogenase/DMSO reductase, domains 1-3"/>
    <property type="match status" value="1"/>
</dbReference>
<dbReference type="InterPro" id="IPR050612">
    <property type="entry name" value="Prok_Mopterin_Oxidored"/>
</dbReference>
<evidence type="ECO:0000256" key="1">
    <source>
        <dbReference type="ARBA" id="ARBA00010312"/>
    </source>
</evidence>
<dbReference type="Pfam" id="PF01568">
    <property type="entry name" value="Molydop_binding"/>
    <property type="match status" value="1"/>
</dbReference>
<evidence type="ECO:0000256" key="4">
    <source>
        <dbReference type="ARBA" id="ARBA00023014"/>
    </source>
</evidence>
<dbReference type="InterPro" id="IPR006657">
    <property type="entry name" value="MoPterin_dinucl-bd_dom"/>
</dbReference>
<dbReference type="Gene3D" id="3.40.228.10">
    <property type="entry name" value="Dimethylsulfoxide Reductase, domain 2"/>
    <property type="match status" value="1"/>
</dbReference>
<evidence type="ECO:0000313" key="7">
    <source>
        <dbReference type="Proteomes" id="UP000198838"/>
    </source>
</evidence>
<keyword evidence="2" id="KW-0479">Metal-binding</keyword>
<proteinExistence type="inferred from homology"/>
<dbReference type="GO" id="GO:0009389">
    <property type="term" value="F:dimethyl sulfoxide reductase activity"/>
    <property type="evidence" value="ECO:0007669"/>
    <property type="project" value="InterPro"/>
</dbReference>
<dbReference type="GO" id="GO:0009061">
    <property type="term" value="P:anaerobic respiration"/>
    <property type="evidence" value="ECO:0007669"/>
    <property type="project" value="TreeGrafter"/>
</dbReference>
<reference evidence="6 7" key="1">
    <citation type="submission" date="2016-10" db="EMBL/GenBank/DDBJ databases">
        <authorList>
            <person name="de Groot N.N."/>
        </authorList>
    </citation>
    <scope>NUCLEOTIDE SEQUENCE [LARGE SCALE GENOMIC DNA]</scope>
    <source>
        <strain evidence="6 7">DSM 5522</strain>
    </source>
</reference>
<dbReference type="InterPro" id="IPR006656">
    <property type="entry name" value="Mopterin_OxRdtase"/>
</dbReference>
<dbReference type="Proteomes" id="UP000198838">
    <property type="component" value="Unassembled WGS sequence"/>
</dbReference>
<dbReference type="OrthoDB" id="9803192at2"/>
<protein>
    <submittedName>
        <fullName evidence="6">Anaerobic dimethyl sulfoxide reductase subunit A</fullName>
    </submittedName>
</protein>
<dbReference type="GO" id="GO:0009055">
    <property type="term" value="F:electron transfer activity"/>
    <property type="evidence" value="ECO:0007669"/>
    <property type="project" value="TreeGrafter"/>
</dbReference>
<dbReference type="GO" id="GO:0043546">
    <property type="term" value="F:molybdopterin cofactor binding"/>
    <property type="evidence" value="ECO:0007669"/>
    <property type="project" value="InterPro"/>
</dbReference>
<name>A0A1I0XZS3_9FIRM</name>
<evidence type="ECO:0000256" key="3">
    <source>
        <dbReference type="ARBA" id="ARBA00023004"/>
    </source>
</evidence>
<dbReference type="EMBL" id="FOJY01000008">
    <property type="protein sequence ID" value="SFB05860.1"/>
    <property type="molecule type" value="Genomic_DNA"/>
</dbReference>
<keyword evidence="4" id="KW-0411">Iron-sulfur</keyword>
<dbReference type="InterPro" id="IPR009010">
    <property type="entry name" value="Asp_de-COase-like_dom_sf"/>
</dbReference>
<dbReference type="PANTHER" id="PTHR43742:SF3">
    <property type="entry name" value="DIMETHYL SULFOXIDE REDUCTASE DMSA"/>
    <property type="match status" value="1"/>
</dbReference>
<dbReference type="InterPro" id="IPR006963">
    <property type="entry name" value="Mopterin_OxRdtase_4Fe-4S_dom"/>
</dbReference>
<evidence type="ECO:0000259" key="5">
    <source>
        <dbReference type="PROSITE" id="PS51669"/>
    </source>
</evidence>
<dbReference type="SUPFAM" id="SSF89155">
    <property type="entry name" value="TorD-like"/>
    <property type="match status" value="1"/>
</dbReference>
<dbReference type="AlphaFoldDB" id="A0A1I0XZS3"/>
<dbReference type="SUPFAM" id="SSF50692">
    <property type="entry name" value="ADC-like"/>
    <property type="match status" value="1"/>
</dbReference>
<evidence type="ECO:0000256" key="2">
    <source>
        <dbReference type="ARBA" id="ARBA00022723"/>
    </source>
</evidence>
<dbReference type="InterPro" id="IPR036411">
    <property type="entry name" value="TorD-like_sf"/>
</dbReference>
<sequence length="938" mass="107226">MEKTIKFLFDIYDFLQDCESDPRAFSAIFEGTNANINIPLWESAYKNNMNIILDSTSLSVKKAYFKAGLCPKDKNNPCDDIFKETEFLLYLSLKSRDWELFISFFNRHYRDFLAAFLKKILEFYPLESHYEKKSKEFLEILYNQDFQTEFSQLNTKKILDNDLLLDFSMENKSNELLMDKIKSFKASHFEKISLKDIERELEEKEVITCGINNCGGKCRINARVTSGCITKLSTDLEDERGNIKACVRGRGYRRTFLSSQRLRYPLKRVGKRGQGLFERISWEEALDIMEEKIKSITAKYGYGCRYVNYSTGVTSKIRGDRLAKRFFALTGGYLDYFNSYSGACFEYTTPFIYGTDQSESSPDTYLDTKLLVLWGHNPLVTMWGSEYLSSLKKIKEKNIPIVVIDPQFSDTAAVFAAKWIPIKPGTDAALALSIAYVLISKKLYNKAFLTKYCQGFDKTLMPKGFENEESFEEYVMGIRDGIEKNPAWASKLTGISPEDIYDLALKIAKAKPCAILPGNGLQRTSNGESSLRCIQALSAMTGNIGIRGGSAATRGYGAGHKTPSFPMVKNPYGLSIPSFLWTDAVFRGKEMTSKKDHIKGGEVLESNIKILFNLAGNTLINQHGNVNRTREILADESLCEFIVCSDLFMTSSAKYADLLLPAPSLFEREFITAPWHFGNFLLYGNKCIDPLFECRFEFDWLYELAKRFGIQKEFACGFDNENDWNKDIYENLRKTEAELPDFDTFKKNGGYKYKNNPSKVAFKEIIEDFENNKFPTPSGKIELFSLALHNFNDPKIPAIPKFQSDFEGVLDEKIKQYPLQLIGWHTKRRCHSIHDNNEWMEEIEPHRLWINEKDAKKRAIKEGDFALIYNDRGKVCMKAHLTKKIMEGVVCIPQGAWFNPDEKGIDTRGCVNTLTTHEATPLAKGNSQHSCLVEVTLI</sequence>
<dbReference type="PANTHER" id="PTHR43742">
    <property type="entry name" value="TRIMETHYLAMINE-N-OXIDE REDUCTASE"/>
    <property type="match status" value="1"/>
</dbReference>
<comment type="similarity">
    <text evidence="1">Belongs to the prokaryotic molybdopterin-containing oxidoreductase family.</text>
</comment>
<organism evidence="6 7">
    <name type="scientific">Acetitomaculum ruminis DSM 5522</name>
    <dbReference type="NCBI Taxonomy" id="1120918"/>
    <lineage>
        <taxon>Bacteria</taxon>
        <taxon>Bacillati</taxon>
        <taxon>Bacillota</taxon>
        <taxon>Clostridia</taxon>
        <taxon>Lachnospirales</taxon>
        <taxon>Lachnospiraceae</taxon>
        <taxon>Acetitomaculum</taxon>
    </lineage>
</organism>
<keyword evidence="7" id="KW-1185">Reference proteome</keyword>
<keyword evidence="3" id="KW-0408">Iron</keyword>
<feature type="domain" description="4Fe-4S Mo/W bis-MGD-type" evidence="5">
    <location>
        <begin position="203"/>
        <end position="260"/>
    </location>
</feature>
<dbReference type="Gene3D" id="1.10.3480.10">
    <property type="entry name" value="TorD-like"/>
    <property type="match status" value="1"/>
</dbReference>
<accession>A0A1I0XZS3</accession>
<dbReference type="PROSITE" id="PS51669">
    <property type="entry name" value="4FE4S_MOW_BIS_MGD"/>
    <property type="match status" value="1"/>
</dbReference>
<dbReference type="Gene3D" id="3.40.50.740">
    <property type="match status" value="1"/>
</dbReference>
<dbReference type="NCBIfam" id="TIGR02166">
    <property type="entry name" value="dmsA_ynfE"/>
    <property type="match status" value="1"/>
</dbReference>
<dbReference type="GO" id="GO:0030151">
    <property type="term" value="F:molybdenum ion binding"/>
    <property type="evidence" value="ECO:0007669"/>
    <property type="project" value="InterPro"/>
</dbReference>
<dbReference type="GO" id="GO:0030288">
    <property type="term" value="C:outer membrane-bounded periplasmic space"/>
    <property type="evidence" value="ECO:0007669"/>
    <property type="project" value="TreeGrafter"/>
</dbReference>
<dbReference type="Gene3D" id="2.40.40.20">
    <property type="match status" value="1"/>
</dbReference>
<dbReference type="Gene3D" id="2.20.25.90">
    <property type="entry name" value="ADC-like domains"/>
    <property type="match status" value="1"/>
</dbReference>
<dbReference type="InterPro" id="IPR011888">
    <property type="entry name" value="Anaer_DMSO_reductase"/>
</dbReference>
<dbReference type="GO" id="GO:0051539">
    <property type="term" value="F:4 iron, 4 sulfur cluster binding"/>
    <property type="evidence" value="ECO:0007669"/>
    <property type="project" value="InterPro"/>
</dbReference>